<dbReference type="InterPro" id="IPR050833">
    <property type="entry name" value="Poly_Biosynth_Transport"/>
</dbReference>
<feature type="transmembrane region" description="Helical" evidence="6">
    <location>
        <begin position="168"/>
        <end position="188"/>
    </location>
</feature>
<accession>A0A919SD56</accession>
<organism evidence="7 8">
    <name type="scientific">Actinoplanes auranticolor</name>
    <dbReference type="NCBI Taxonomy" id="47988"/>
    <lineage>
        <taxon>Bacteria</taxon>
        <taxon>Bacillati</taxon>
        <taxon>Actinomycetota</taxon>
        <taxon>Actinomycetes</taxon>
        <taxon>Micromonosporales</taxon>
        <taxon>Micromonosporaceae</taxon>
        <taxon>Actinoplanes</taxon>
    </lineage>
</organism>
<dbReference type="InterPro" id="IPR002528">
    <property type="entry name" value="MATE_fam"/>
</dbReference>
<gene>
    <name evidence="7" type="ORF">Aau02nite_36960</name>
</gene>
<comment type="subcellular location">
    <subcellularLocation>
        <location evidence="1">Cell membrane</location>
        <topology evidence="1">Multi-pass membrane protein</topology>
    </subcellularLocation>
</comment>
<proteinExistence type="predicted"/>
<evidence type="ECO:0000256" key="6">
    <source>
        <dbReference type="SAM" id="Phobius"/>
    </source>
</evidence>
<keyword evidence="4 6" id="KW-1133">Transmembrane helix</keyword>
<evidence type="ECO:0000256" key="3">
    <source>
        <dbReference type="ARBA" id="ARBA00022692"/>
    </source>
</evidence>
<dbReference type="PANTHER" id="PTHR30250">
    <property type="entry name" value="PST FAMILY PREDICTED COLANIC ACID TRANSPORTER"/>
    <property type="match status" value="1"/>
</dbReference>
<dbReference type="EMBL" id="BOQL01000028">
    <property type="protein sequence ID" value="GIM69621.1"/>
    <property type="molecule type" value="Genomic_DNA"/>
</dbReference>
<feature type="transmembrane region" description="Helical" evidence="6">
    <location>
        <begin position="209"/>
        <end position="229"/>
    </location>
</feature>
<keyword evidence="3 6" id="KW-0812">Transmembrane</keyword>
<name>A0A919SD56_9ACTN</name>
<feature type="transmembrane region" description="Helical" evidence="6">
    <location>
        <begin position="98"/>
        <end position="123"/>
    </location>
</feature>
<feature type="transmembrane region" description="Helical" evidence="6">
    <location>
        <begin position="281"/>
        <end position="303"/>
    </location>
</feature>
<dbReference type="Pfam" id="PF01554">
    <property type="entry name" value="MatE"/>
    <property type="match status" value="1"/>
</dbReference>
<dbReference type="AlphaFoldDB" id="A0A919SD56"/>
<feature type="transmembrane region" description="Helical" evidence="6">
    <location>
        <begin position="445"/>
        <end position="466"/>
    </location>
</feature>
<feature type="transmembrane region" description="Helical" evidence="6">
    <location>
        <begin position="62"/>
        <end position="86"/>
    </location>
</feature>
<feature type="transmembrane region" description="Helical" evidence="6">
    <location>
        <begin position="345"/>
        <end position="367"/>
    </location>
</feature>
<feature type="transmembrane region" description="Helical" evidence="6">
    <location>
        <begin position="135"/>
        <end position="162"/>
    </location>
</feature>
<reference evidence="7" key="1">
    <citation type="submission" date="2021-03" db="EMBL/GenBank/DDBJ databases">
        <title>Whole genome shotgun sequence of Actinoplanes auranticolor NBRC 12245.</title>
        <authorList>
            <person name="Komaki H."/>
            <person name="Tamura T."/>
        </authorList>
    </citation>
    <scope>NUCLEOTIDE SEQUENCE</scope>
    <source>
        <strain evidence="7">NBRC 12245</strain>
    </source>
</reference>
<feature type="transmembrane region" description="Helical" evidence="6">
    <location>
        <begin position="235"/>
        <end position="253"/>
    </location>
</feature>
<evidence type="ECO:0000256" key="4">
    <source>
        <dbReference type="ARBA" id="ARBA00022989"/>
    </source>
</evidence>
<sequence length="888" mass="94432">MCTTLPWQSNTPGNYRLVSITALGAVVVESTVTEVVPESLDAGPEGPGRGGLVTVLRGHLDLFLNAGSLMATTAITSLFGFAYWWLAARTAPAEAVGQASAAVSAMTLIGTIGMFGMGTMLISDLPALRGRKWELISTCLLVAGSAATLGGLSYVALAHLAVPGLQNALGSTAATVLLVFGVALNAMTLVLDEALVGLLQGPLQLMRNAWFSVVKLVLLGVLAVLPLTLTGGELLLTWIAGMVLSVVILGRTLRRKGMVDSVRPRVSLLRGRGRATFDHNLLNLATYLPRAALPLVVTAVLSAEANASFYTAFMVLSFLAMVPGNVALTLFAVASGDKAALRSKVRMGLLICLGGGLPVSLIVVFFAKPIMGLFGPSYAESAGTALMILALTYVPFVFHHFFLAISRVQGRVRGAGIFSVFAGVTELVAAWYGGSRGSLTELVTWVAVVMAAEMVLVAPTVLRVVFARPPLEENIMSTTSLTLRERAWLPLEYIRTVGPLTGVTAERLRTALIGLHAADPAHRAVSRLDRSGAQWLHMDAPTFAAYVREAVTDLGDGPADFDAMTRELQAEPRGHHPVRILAGGGYVAMKVAHAYGDAGPVNTLLRELIRAAGEERAAHIAPSVRHRWALPKAWWKQFGTKPGRWKQGLSFARPPHLPEVPTRPWTPGLTVETTRSAEVLGKMRTWRDQHAPGVTTSAITFAAFTAALRELGLNPDLSGGTFLADARRYVDQGVSIDSNFCMGPYLSPPSLTDPQAIHTTLKAELATGRILTMMLLREGKIAVTGAPALPDPYPSQVAMEPRPRLTFSNQGRHDVLADLPWAVDAAGRVNQSVPTLNGPEGITLTTSEMGGVLHLEATFHASTYDPAVVARALELVCTDPAALIMATR</sequence>
<evidence type="ECO:0000256" key="5">
    <source>
        <dbReference type="ARBA" id="ARBA00023136"/>
    </source>
</evidence>
<evidence type="ECO:0000256" key="2">
    <source>
        <dbReference type="ARBA" id="ARBA00022475"/>
    </source>
</evidence>
<evidence type="ECO:0008006" key="9">
    <source>
        <dbReference type="Google" id="ProtNLM"/>
    </source>
</evidence>
<keyword evidence="8" id="KW-1185">Reference proteome</keyword>
<feature type="transmembrane region" description="Helical" evidence="6">
    <location>
        <begin position="309"/>
        <end position="333"/>
    </location>
</feature>
<protein>
    <recommendedName>
        <fullName evidence="9">O-antigen/teichoic acid export membrane protein</fullName>
    </recommendedName>
</protein>
<feature type="transmembrane region" description="Helical" evidence="6">
    <location>
        <begin position="415"/>
        <end position="433"/>
    </location>
</feature>
<keyword evidence="5 6" id="KW-0472">Membrane</keyword>
<keyword evidence="2" id="KW-1003">Cell membrane</keyword>
<dbReference type="PANTHER" id="PTHR30250:SF11">
    <property type="entry name" value="O-ANTIGEN TRANSPORTER-RELATED"/>
    <property type="match status" value="1"/>
</dbReference>
<dbReference type="GO" id="GO:0005886">
    <property type="term" value="C:plasma membrane"/>
    <property type="evidence" value="ECO:0007669"/>
    <property type="project" value="UniProtKB-SubCell"/>
</dbReference>
<comment type="caution">
    <text evidence="7">The sequence shown here is derived from an EMBL/GenBank/DDBJ whole genome shotgun (WGS) entry which is preliminary data.</text>
</comment>
<feature type="transmembrane region" description="Helical" evidence="6">
    <location>
        <begin position="382"/>
        <end position="403"/>
    </location>
</feature>
<evidence type="ECO:0000256" key="1">
    <source>
        <dbReference type="ARBA" id="ARBA00004651"/>
    </source>
</evidence>
<evidence type="ECO:0000313" key="7">
    <source>
        <dbReference type="EMBL" id="GIM69621.1"/>
    </source>
</evidence>
<dbReference type="Proteomes" id="UP000681340">
    <property type="component" value="Unassembled WGS sequence"/>
</dbReference>
<evidence type="ECO:0000313" key="8">
    <source>
        <dbReference type="Proteomes" id="UP000681340"/>
    </source>
</evidence>